<gene>
    <name evidence="1" type="ORF">GCM10022222_84360</name>
</gene>
<organism evidence="1 2">
    <name type="scientific">Amycolatopsis ultiminotia</name>
    <dbReference type="NCBI Taxonomy" id="543629"/>
    <lineage>
        <taxon>Bacteria</taxon>
        <taxon>Bacillati</taxon>
        <taxon>Actinomycetota</taxon>
        <taxon>Actinomycetes</taxon>
        <taxon>Pseudonocardiales</taxon>
        <taxon>Pseudonocardiaceae</taxon>
        <taxon>Amycolatopsis</taxon>
    </lineage>
</organism>
<dbReference type="EMBL" id="BAAAZN010000034">
    <property type="protein sequence ID" value="GAA3586774.1"/>
    <property type="molecule type" value="Genomic_DNA"/>
</dbReference>
<keyword evidence="2" id="KW-1185">Reference proteome</keyword>
<sequence>MTPTSTTDANPLVWIWQRRPLSTALEKFLIPADSLPTGTLPLLQHRYVPGDRVVFTPPSKPISHYGTVVQDQGLYLAINGQKPSDSYTISKLNARPDGVPLSVTPPVPDVVGNPNAQPTIVHNRHTATAHWNVGTPDTNGSQAQARLHVSFWHRHGFLARLSSVTELRHRNPRRERRRPTTPVVVHLHPATRPSQHATRECLHAAITIIRDAVSNGESAVSLHFTTSAPALGPRQ</sequence>
<protein>
    <recommendedName>
        <fullName evidence="3">LRAT domain-containing protein</fullName>
    </recommendedName>
</protein>
<dbReference type="RefSeq" id="WP_344869227.1">
    <property type="nucleotide sequence ID" value="NZ_BAAAZN010000034.1"/>
</dbReference>
<proteinExistence type="predicted"/>
<comment type="caution">
    <text evidence="1">The sequence shown here is derived from an EMBL/GenBank/DDBJ whole genome shotgun (WGS) entry which is preliminary data.</text>
</comment>
<accession>A0ABP6YNC0</accession>
<evidence type="ECO:0008006" key="3">
    <source>
        <dbReference type="Google" id="ProtNLM"/>
    </source>
</evidence>
<evidence type="ECO:0000313" key="2">
    <source>
        <dbReference type="Proteomes" id="UP001500689"/>
    </source>
</evidence>
<name>A0ABP6YNC0_9PSEU</name>
<reference evidence="2" key="1">
    <citation type="journal article" date="2019" name="Int. J. Syst. Evol. Microbiol.">
        <title>The Global Catalogue of Microorganisms (GCM) 10K type strain sequencing project: providing services to taxonomists for standard genome sequencing and annotation.</title>
        <authorList>
            <consortium name="The Broad Institute Genomics Platform"/>
            <consortium name="The Broad Institute Genome Sequencing Center for Infectious Disease"/>
            <person name="Wu L."/>
            <person name="Ma J."/>
        </authorList>
    </citation>
    <scope>NUCLEOTIDE SEQUENCE [LARGE SCALE GENOMIC DNA]</scope>
    <source>
        <strain evidence="2">JCM 16898</strain>
    </source>
</reference>
<dbReference type="Proteomes" id="UP001500689">
    <property type="component" value="Unassembled WGS sequence"/>
</dbReference>
<evidence type="ECO:0000313" key="1">
    <source>
        <dbReference type="EMBL" id="GAA3586774.1"/>
    </source>
</evidence>